<comment type="similarity">
    <text evidence="2">Belongs to the methyl-accepting chemotaxis (MCP) protein family.</text>
</comment>
<evidence type="ECO:0000313" key="9">
    <source>
        <dbReference type="Proteomes" id="UP000310754"/>
    </source>
</evidence>
<evidence type="ECO:0000313" key="8">
    <source>
        <dbReference type="EMBL" id="THF48667.1"/>
    </source>
</evidence>
<keyword evidence="1" id="KW-0145">Chemotaxis</keyword>
<feature type="domain" description="Methyl-accepting transducer" evidence="6">
    <location>
        <begin position="345"/>
        <end position="574"/>
    </location>
</feature>
<dbReference type="Pfam" id="PF00672">
    <property type="entry name" value="HAMP"/>
    <property type="match status" value="1"/>
</dbReference>
<dbReference type="InterPro" id="IPR004090">
    <property type="entry name" value="Chemotax_Me-accpt_rcpt"/>
</dbReference>
<evidence type="ECO:0000256" key="5">
    <source>
        <dbReference type="SAM" id="Phobius"/>
    </source>
</evidence>
<dbReference type="PROSITE" id="PS50885">
    <property type="entry name" value="HAMP"/>
    <property type="match status" value="1"/>
</dbReference>
<name>A0A4S3ZSM5_9HYPH</name>
<organism evidence="8 9">
    <name type="scientific">Allorhizobium terrae</name>
    <dbReference type="NCBI Taxonomy" id="1848972"/>
    <lineage>
        <taxon>Bacteria</taxon>
        <taxon>Pseudomonadati</taxon>
        <taxon>Pseudomonadota</taxon>
        <taxon>Alphaproteobacteria</taxon>
        <taxon>Hyphomicrobiales</taxon>
        <taxon>Rhizobiaceae</taxon>
        <taxon>Rhizobium/Agrobacterium group</taxon>
        <taxon>Allorhizobium</taxon>
    </lineage>
</organism>
<dbReference type="SUPFAM" id="SSF58104">
    <property type="entry name" value="Methyl-accepting chemotaxis protein (MCP) signaling domain"/>
    <property type="match status" value="1"/>
</dbReference>
<proteinExistence type="inferred from homology"/>
<keyword evidence="9" id="KW-1185">Reference proteome</keyword>
<feature type="coiled-coil region" evidence="4">
    <location>
        <begin position="357"/>
        <end position="384"/>
    </location>
</feature>
<evidence type="ECO:0000256" key="3">
    <source>
        <dbReference type="PROSITE-ProRule" id="PRU00284"/>
    </source>
</evidence>
<gene>
    <name evidence="8" type="ORF">E6C51_15005</name>
</gene>
<dbReference type="InterPro" id="IPR003660">
    <property type="entry name" value="HAMP_dom"/>
</dbReference>
<dbReference type="InterPro" id="IPR004089">
    <property type="entry name" value="MCPsignal_dom"/>
</dbReference>
<dbReference type="InterPro" id="IPR051310">
    <property type="entry name" value="MCP_chemotaxis"/>
</dbReference>
<dbReference type="Proteomes" id="UP000310754">
    <property type="component" value="Unassembled WGS sequence"/>
</dbReference>
<dbReference type="Gene3D" id="1.10.287.950">
    <property type="entry name" value="Methyl-accepting chemotaxis protein"/>
    <property type="match status" value="1"/>
</dbReference>
<evidence type="ECO:0000256" key="4">
    <source>
        <dbReference type="SAM" id="Coils"/>
    </source>
</evidence>
<dbReference type="CDD" id="cd06225">
    <property type="entry name" value="HAMP"/>
    <property type="match status" value="1"/>
</dbReference>
<feature type="domain" description="HAMP" evidence="7">
    <location>
        <begin position="207"/>
        <end position="260"/>
    </location>
</feature>
<evidence type="ECO:0000256" key="1">
    <source>
        <dbReference type="ARBA" id="ARBA00022500"/>
    </source>
</evidence>
<dbReference type="GO" id="GO:0007165">
    <property type="term" value="P:signal transduction"/>
    <property type="evidence" value="ECO:0007669"/>
    <property type="project" value="UniProtKB-KW"/>
</dbReference>
<dbReference type="SMART" id="SM00304">
    <property type="entry name" value="HAMP"/>
    <property type="match status" value="1"/>
</dbReference>
<dbReference type="GO" id="GO:0004888">
    <property type="term" value="F:transmembrane signaling receptor activity"/>
    <property type="evidence" value="ECO:0007669"/>
    <property type="project" value="InterPro"/>
</dbReference>
<sequence length="604" mass="66219">MKFSISSAVTTSGILLALGIVLALAMDMRTLQHLKVNGPVYNQIIDSKDLIADILPPPLYVVEAYSLVSEAALNPETVAQNAERLSVLRSQYKERREYWKTSTLPDSMKQKLQTDVLVKGDAFWKILDNIDLNTLAGRNVSEQINPLKIAFHIHEKAVNELVAMGDAYGKQKEREAADVSKRLETMSYALGGALILLSLGSLVFVRRRALRPLRGITDAMTTMAMGDLQKEPPYLNRHDEIGDIAKALAIFRNAGLEKRQMEEDAELSRAAANEQRRVRERERMVEADTLRFVVEELSAGLNCLADCNMRMTLDNAFDRRFEELRTDFNKTIVIFRATLEKVQAETVLLQTNSREMRDASDNLARRTEQQAAALEETAAALEQVASTVASSASRTRDTRNLVKEARQSATASSGVVRDAVTAMERIEAASSEISSIISVIDEIAFQTNLLALNAGVEAARAGEAGKGFAVVAQEVRELAQRSAGAARQIKGLIERSGQEVASGVQLVGAAGSVLEQIGQFVAQIDENIDRMSSVAEEQASGLQQISSSVHSLDQMTQQNAAMVEETNAISQTIADGAVTLTVLVNRFQLPNSDEQHRPNQHRAA</sequence>
<dbReference type="RefSeq" id="WP_190236547.1">
    <property type="nucleotide sequence ID" value="NZ_SSOA01000008.1"/>
</dbReference>
<keyword evidence="5" id="KW-0812">Transmembrane</keyword>
<dbReference type="PANTHER" id="PTHR43531:SF11">
    <property type="entry name" value="METHYL-ACCEPTING CHEMOTAXIS PROTEIN 3"/>
    <property type="match status" value="1"/>
</dbReference>
<evidence type="ECO:0000259" key="7">
    <source>
        <dbReference type="PROSITE" id="PS50885"/>
    </source>
</evidence>
<dbReference type="PROSITE" id="PS50111">
    <property type="entry name" value="CHEMOTAXIS_TRANSDUC_2"/>
    <property type="match status" value="1"/>
</dbReference>
<dbReference type="GO" id="GO:0006935">
    <property type="term" value="P:chemotaxis"/>
    <property type="evidence" value="ECO:0007669"/>
    <property type="project" value="UniProtKB-KW"/>
</dbReference>
<feature type="transmembrane region" description="Helical" evidence="5">
    <location>
        <begin position="186"/>
        <end position="205"/>
    </location>
</feature>
<keyword evidence="3" id="KW-0807">Transducer</keyword>
<keyword evidence="4" id="KW-0175">Coiled coil</keyword>
<dbReference type="AlphaFoldDB" id="A0A4S3ZSM5"/>
<protein>
    <submittedName>
        <fullName evidence="8">HAMP domain-containing protein</fullName>
    </submittedName>
</protein>
<keyword evidence="5" id="KW-1133">Transmembrane helix</keyword>
<reference evidence="8 9" key="1">
    <citation type="submission" date="2019-04" db="EMBL/GenBank/DDBJ databases">
        <title>Rhizobium terrae sp. nov., isolated from a paddy soil.</title>
        <authorList>
            <person name="Lin S.-Y."/>
            <person name="Hameed A."/>
            <person name="Huang H.-I."/>
            <person name="Young C.-C."/>
        </authorList>
    </citation>
    <scope>NUCLEOTIDE SEQUENCE [LARGE SCALE GENOMIC DNA]</scope>
    <source>
        <strain evidence="8 9">CC-HIH110</strain>
    </source>
</reference>
<dbReference type="Pfam" id="PF00015">
    <property type="entry name" value="MCPsignal"/>
    <property type="match status" value="1"/>
</dbReference>
<evidence type="ECO:0000256" key="2">
    <source>
        <dbReference type="ARBA" id="ARBA00029447"/>
    </source>
</evidence>
<dbReference type="GO" id="GO:0016020">
    <property type="term" value="C:membrane"/>
    <property type="evidence" value="ECO:0007669"/>
    <property type="project" value="InterPro"/>
</dbReference>
<evidence type="ECO:0000259" key="6">
    <source>
        <dbReference type="PROSITE" id="PS50111"/>
    </source>
</evidence>
<comment type="caution">
    <text evidence="8">The sequence shown here is derived from an EMBL/GenBank/DDBJ whole genome shotgun (WGS) entry which is preliminary data.</text>
</comment>
<dbReference type="PANTHER" id="PTHR43531">
    <property type="entry name" value="PROTEIN ICFG"/>
    <property type="match status" value="1"/>
</dbReference>
<dbReference type="SMART" id="SM00283">
    <property type="entry name" value="MA"/>
    <property type="match status" value="1"/>
</dbReference>
<dbReference type="Gene3D" id="6.10.340.10">
    <property type="match status" value="1"/>
</dbReference>
<dbReference type="EMBL" id="SSOA01000008">
    <property type="protein sequence ID" value="THF48667.1"/>
    <property type="molecule type" value="Genomic_DNA"/>
</dbReference>
<accession>A0A4S3ZSM5</accession>
<keyword evidence="5" id="KW-0472">Membrane</keyword>
<dbReference type="PRINTS" id="PR00260">
    <property type="entry name" value="CHEMTRNSDUCR"/>
</dbReference>
<dbReference type="SUPFAM" id="SSF158472">
    <property type="entry name" value="HAMP domain-like"/>
    <property type="match status" value="1"/>
</dbReference>